<dbReference type="EMBL" id="KB030986">
    <property type="protein sequence ID" value="ELK06999.1"/>
    <property type="molecule type" value="Genomic_DNA"/>
</dbReference>
<protein>
    <submittedName>
        <fullName evidence="2">Putative palmitoyltransferase ZDHHC21</fullName>
    </submittedName>
</protein>
<keyword evidence="1" id="KW-1133">Transmembrane helix</keyword>
<keyword evidence="3" id="KW-1185">Reference proteome</keyword>
<name>L5K5N4_PTEAL</name>
<feature type="transmembrane region" description="Helical" evidence="1">
    <location>
        <begin position="12"/>
        <end position="31"/>
    </location>
</feature>
<evidence type="ECO:0000313" key="3">
    <source>
        <dbReference type="Proteomes" id="UP000010552"/>
    </source>
</evidence>
<proteinExistence type="predicted"/>
<dbReference type="AlphaFoldDB" id="L5K5N4"/>
<feature type="transmembrane region" description="Helical" evidence="1">
    <location>
        <begin position="43"/>
        <end position="65"/>
    </location>
</feature>
<evidence type="ECO:0000256" key="1">
    <source>
        <dbReference type="SAM" id="Phobius"/>
    </source>
</evidence>
<organism evidence="2 3">
    <name type="scientific">Pteropus alecto</name>
    <name type="common">Black flying fox</name>
    <dbReference type="NCBI Taxonomy" id="9402"/>
    <lineage>
        <taxon>Eukaryota</taxon>
        <taxon>Metazoa</taxon>
        <taxon>Chordata</taxon>
        <taxon>Craniata</taxon>
        <taxon>Vertebrata</taxon>
        <taxon>Euteleostomi</taxon>
        <taxon>Mammalia</taxon>
        <taxon>Eutheria</taxon>
        <taxon>Laurasiatheria</taxon>
        <taxon>Chiroptera</taxon>
        <taxon>Yinpterochiroptera</taxon>
        <taxon>Pteropodoidea</taxon>
        <taxon>Pteropodidae</taxon>
        <taxon>Pteropodinae</taxon>
        <taxon>Pteropus</taxon>
    </lineage>
</organism>
<keyword evidence="1" id="KW-0812">Transmembrane</keyword>
<gene>
    <name evidence="2" type="ORF">PAL_GLEAN10021021</name>
</gene>
<dbReference type="FunCoup" id="L5K5N4">
    <property type="interactions" value="1291"/>
</dbReference>
<reference evidence="3" key="1">
    <citation type="journal article" date="2013" name="Science">
        <title>Comparative analysis of bat genomes provides insight into the evolution of flight and immunity.</title>
        <authorList>
            <person name="Zhang G."/>
            <person name="Cowled C."/>
            <person name="Shi Z."/>
            <person name="Huang Z."/>
            <person name="Bishop-Lilly K.A."/>
            <person name="Fang X."/>
            <person name="Wynne J.W."/>
            <person name="Xiong Z."/>
            <person name="Baker M.L."/>
            <person name="Zhao W."/>
            <person name="Tachedjian M."/>
            <person name="Zhu Y."/>
            <person name="Zhou P."/>
            <person name="Jiang X."/>
            <person name="Ng J."/>
            <person name="Yang L."/>
            <person name="Wu L."/>
            <person name="Xiao J."/>
            <person name="Feng Y."/>
            <person name="Chen Y."/>
            <person name="Sun X."/>
            <person name="Zhang Y."/>
            <person name="Marsh G.A."/>
            <person name="Crameri G."/>
            <person name="Broder C.C."/>
            <person name="Frey K.G."/>
            <person name="Wang L.F."/>
            <person name="Wang J."/>
        </authorList>
    </citation>
    <scope>NUCLEOTIDE SEQUENCE [LARGE SCALE GENOMIC DNA]</scope>
</reference>
<dbReference type="InParanoid" id="L5K5N4"/>
<evidence type="ECO:0000313" key="2">
    <source>
        <dbReference type="EMBL" id="ELK06999.1"/>
    </source>
</evidence>
<keyword evidence="2" id="KW-0808">Transferase</keyword>
<sequence>MGLRIHFVVDPHGWCCMGLIVFVWLYNIVIIPKIVLFPHYEEGHIPGILIIIFYGIAIFCLVALVRASVTDPGRLPENPKIPHGGLTIVLDTTSIEKMSNCCEDISRPRKPWQQTFSEVFGTRWKILWFIPFRQRQPLRVPYHFANHV</sequence>
<keyword evidence="1" id="KW-0472">Membrane</keyword>
<dbReference type="Proteomes" id="UP000010552">
    <property type="component" value="Unassembled WGS sequence"/>
</dbReference>
<dbReference type="STRING" id="9402.L5K5N4"/>
<dbReference type="GO" id="GO:0016740">
    <property type="term" value="F:transferase activity"/>
    <property type="evidence" value="ECO:0007669"/>
    <property type="project" value="UniProtKB-KW"/>
</dbReference>
<dbReference type="eggNOG" id="KOG1311">
    <property type="taxonomic scope" value="Eukaryota"/>
</dbReference>
<accession>L5K5N4</accession>